<dbReference type="EC" id="3.1.-.-" evidence="2"/>
<keyword evidence="2" id="KW-0378">Hydrolase</keyword>
<name>A0ABS6FTC2_9BACL</name>
<dbReference type="InterPro" id="IPR021124">
    <property type="entry name" value="CRISPR-assoc_prot_Cas5"/>
</dbReference>
<evidence type="ECO:0000256" key="2">
    <source>
        <dbReference type="PIRNR" id="PIRNR029950"/>
    </source>
</evidence>
<keyword evidence="1 2" id="KW-0051">Antiviral defense</keyword>
<accession>A0ABS6FTC2</accession>
<dbReference type="NCBIfam" id="TIGR01876">
    <property type="entry name" value="cas_Cas5d"/>
    <property type="match status" value="1"/>
</dbReference>
<dbReference type="InterPro" id="IPR013422">
    <property type="entry name" value="CRISPR-assoc_prot_Cas5_N"/>
</dbReference>
<keyword evidence="2" id="KW-0540">Nuclease</keyword>
<gene>
    <name evidence="3" type="primary">cas5c</name>
    <name evidence="3" type="ORF">KQJ23_15725</name>
</gene>
<evidence type="ECO:0000256" key="1">
    <source>
        <dbReference type="ARBA" id="ARBA00023118"/>
    </source>
</evidence>
<dbReference type="EMBL" id="JAHLQJ010000013">
    <property type="protein sequence ID" value="MBU5673278.1"/>
    <property type="molecule type" value="Genomic_DNA"/>
</dbReference>
<comment type="similarity">
    <text evidence="2">Belongs to the CRISPR-associated protein Cas5 family. Subtype I-C/Dvulg subfamily.</text>
</comment>
<sequence>MGYGVKIFVWGDLACFTRPEMKAERVSYDVITPSAARGILESIHWKPAIRWVVNRIHVINEIKFSSLKRNEIRTKISAGAVKSAMNGKDAVLRQNTSEEREQRMTVMLSQPAYIIEAHFELTAHKGDSDTVEKHYNIFLRRARNGQCFQQPYFGCKEFPANFRLIEGDFYPDKSFYKDKPLIDLQWMLWDLDYTNGMTPKFFRAVMENGVIEVPDMLGEGGAV</sequence>
<comment type="caution">
    <text evidence="3">The sequence shown here is derived from an EMBL/GenBank/DDBJ whole genome shotgun (WGS) entry which is preliminary data.</text>
</comment>
<comment type="function">
    <text evidence="2">CRISPR (clustered regularly interspaced short palindromic repeat) is an adaptive immune system that provides protection against mobile genetic elements (viruses, transposable elements and conjugative plasmids). CRISPR clusters contain spacers, sequences complementary to antecedent mobile elements, and target invading nucleic acids. CRISPR clusters are transcribed and processed into CRISPR RNA (crRNA).</text>
</comment>
<reference evidence="3 4" key="1">
    <citation type="submission" date="2021-06" db="EMBL/GenBank/DDBJ databases">
        <authorList>
            <person name="Sun Q."/>
            <person name="Li D."/>
        </authorList>
    </citation>
    <scope>NUCLEOTIDE SEQUENCE [LARGE SCALE GENOMIC DNA]</scope>
    <source>
        <strain evidence="3 4">MSJ-6</strain>
    </source>
</reference>
<dbReference type="NCBIfam" id="TIGR02593">
    <property type="entry name" value="CRISPR_cas5"/>
    <property type="match status" value="1"/>
</dbReference>
<evidence type="ECO:0000313" key="4">
    <source>
        <dbReference type="Proteomes" id="UP000743001"/>
    </source>
</evidence>
<dbReference type="Pfam" id="PF09704">
    <property type="entry name" value="Cas_Cas5d"/>
    <property type="match status" value="1"/>
</dbReference>
<protein>
    <recommendedName>
        <fullName evidence="2">pre-crRNA processing endonuclease</fullName>
        <ecNumber evidence="2">3.1.-.-</ecNumber>
    </recommendedName>
</protein>
<evidence type="ECO:0000313" key="3">
    <source>
        <dbReference type="EMBL" id="MBU5673278.1"/>
    </source>
</evidence>
<proteinExistence type="inferred from homology"/>
<keyword evidence="2" id="KW-0255">Endonuclease</keyword>
<organism evidence="3 4">
    <name type="scientific">Paenibacillus brevis</name>
    <dbReference type="NCBI Taxonomy" id="2841508"/>
    <lineage>
        <taxon>Bacteria</taxon>
        <taxon>Bacillati</taxon>
        <taxon>Bacillota</taxon>
        <taxon>Bacilli</taxon>
        <taxon>Bacillales</taxon>
        <taxon>Paenibacillaceae</taxon>
        <taxon>Paenibacillus</taxon>
    </lineage>
</organism>
<dbReference type="CDD" id="cd09752">
    <property type="entry name" value="Cas5_I-C"/>
    <property type="match status" value="1"/>
</dbReference>
<dbReference type="Proteomes" id="UP000743001">
    <property type="component" value="Unassembled WGS sequence"/>
</dbReference>
<dbReference type="PIRSF" id="PIRSF029950">
    <property type="entry name" value="Cas_CT1134"/>
    <property type="match status" value="1"/>
</dbReference>
<keyword evidence="2" id="KW-0694">RNA-binding</keyword>
<dbReference type="InterPro" id="IPR010155">
    <property type="entry name" value="CRISPR-assoc_prot_Cas5d"/>
</dbReference>
<keyword evidence="4" id="KW-1185">Reference proteome</keyword>